<reference evidence="7" key="1">
    <citation type="submission" date="2022-11" db="UniProtKB">
        <authorList>
            <consortium name="WormBaseParasite"/>
        </authorList>
    </citation>
    <scope>IDENTIFICATION</scope>
</reference>
<dbReference type="PANTHER" id="PTHR13489:SF0">
    <property type="entry name" value="MINI-CHROMOSOME MAINTENANCE COMPLEX-BINDING PROTEIN"/>
    <property type="match status" value="1"/>
</dbReference>
<feature type="region of interest" description="Disordered" evidence="5">
    <location>
        <begin position="140"/>
        <end position="159"/>
    </location>
</feature>
<sequence length="538" mass="61515">MCVENKESCSKLLMHLADCIDDQFSGMGKYTIPSLNMKNSKDMEHGSLVRFRCMIQDMFDPEMLPSCLKIASGELKPIVLRDMVDFTEENCTYLDNDATFLIYRYVFNCIPVPGESFWFKHELFKTENVLHSQDQPAGCSNIDNIKRPPGSGDETSLEDDTLSCKRFRDDSSTPASNQSIEKNQDSYLVKVYSDGDTFKLNDVVEFIGILSKNEADLYDPTLYFRNGREKHSLHVIKAQILSSFRSFHDIGDDQTKQENVEQSRKLAVDYLKGSLSNDELAAEYLLCNLICSTIRKELLILAKFTLNLYNVDSDQADKICNCLSLIYPKVQYLPLRLDILNKESLVPRKDYESNCLETARLQLSSGTLLIVDETKLTSGQLNEQGIKNIAALKTLIVHQKLDYDFVYHGVEFPTDLNILVLSEGISCLSNDYALPLNKSLETLTLNNDIRSLNVIRQYLMNIRSTDFTIEDSVQEIIRDDFVNMRRNEASVDQTRLHELLSLARWLNCSIKTQCLTESTWKKAKDMESARRARMKLVP</sequence>
<evidence type="ECO:0000256" key="4">
    <source>
        <dbReference type="ARBA" id="ARBA00023242"/>
    </source>
</evidence>
<dbReference type="GO" id="GO:0005634">
    <property type="term" value="C:nucleus"/>
    <property type="evidence" value="ECO:0007669"/>
    <property type="project" value="UniProtKB-SubCell"/>
</dbReference>
<comment type="similarity">
    <text evidence="2">Belongs to the MCMBP family.</text>
</comment>
<organism evidence="6 7">
    <name type="scientific">Romanomermis culicivorax</name>
    <name type="common">Nematode worm</name>
    <dbReference type="NCBI Taxonomy" id="13658"/>
    <lineage>
        <taxon>Eukaryota</taxon>
        <taxon>Metazoa</taxon>
        <taxon>Ecdysozoa</taxon>
        <taxon>Nematoda</taxon>
        <taxon>Enoplea</taxon>
        <taxon>Dorylaimia</taxon>
        <taxon>Mermithida</taxon>
        <taxon>Mermithoidea</taxon>
        <taxon>Mermithidae</taxon>
        <taxon>Romanomermis</taxon>
    </lineage>
</organism>
<proteinExistence type="inferred from homology"/>
<keyword evidence="6" id="KW-1185">Reference proteome</keyword>
<dbReference type="Proteomes" id="UP000887565">
    <property type="component" value="Unplaced"/>
</dbReference>
<dbReference type="WBParaSite" id="nRc.2.0.1.t35999-RA">
    <property type="protein sequence ID" value="nRc.2.0.1.t35999-RA"/>
    <property type="gene ID" value="nRc.2.0.1.g35999"/>
</dbReference>
<dbReference type="AlphaFoldDB" id="A0A915KDJ2"/>
<dbReference type="GO" id="GO:0003682">
    <property type="term" value="F:chromatin binding"/>
    <property type="evidence" value="ECO:0007669"/>
    <property type="project" value="TreeGrafter"/>
</dbReference>
<evidence type="ECO:0000313" key="7">
    <source>
        <dbReference type="WBParaSite" id="nRc.2.0.1.t35999-RA"/>
    </source>
</evidence>
<accession>A0A915KDJ2</accession>
<comment type="subcellular location">
    <subcellularLocation>
        <location evidence="1">Nucleus</location>
    </subcellularLocation>
</comment>
<dbReference type="InterPro" id="IPR019140">
    <property type="entry name" value="MCM_complex-bd"/>
</dbReference>
<dbReference type="PANTHER" id="PTHR13489">
    <property type="entry name" value="MINI-CHROMOSOME MAINTENANCE COMPLEX-BINDING PROTEIN"/>
    <property type="match status" value="1"/>
</dbReference>
<evidence type="ECO:0000256" key="1">
    <source>
        <dbReference type="ARBA" id="ARBA00004123"/>
    </source>
</evidence>
<name>A0A915KDJ2_ROMCU</name>
<keyword evidence="4" id="KW-0539">Nucleus</keyword>
<evidence type="ECO:0000256" key="5">
    <source>
        <dbReference type="SAM" id="MobiDB-lite"/>
    </source>
</evidence>
<dbReference type="GO" id="GO:0006261">
    <property type="term" value="P:DNA-templated DNA replication"/>
    <property type="evidence" value="ECO:0007669"/>
    <property type="project" value="TreeGrafter"/>
</dbReference>
<dbReference type="Pfam" id="PF09739">
    <property type="entry name" value="MCM_bind"/>
    <property type="match status" value="1"/>
</dbReference>
<dbReference type="OMA" id="NCTELAH"/>
<evidence type="ECO:0000313" key="6">
    <source>
        <dbReference type="Proteomes" id="UP000887565"/>
    </source>
</evidence>
<evidence type="ECO:0000256" key="3">
    <source>
        <dbReference type="ARBA" id="ARBA00015405"/>
    </source>
</evidence>
<protein>
    <recommendedName>
        <fullName evidence="3">Mini-chromosome maintenance complex-binding protein</fullName>
    </recommendedName>
</protein>
<evidence type="ECO:0000256" key="2">
    <source>
        <dbReference type="ARBA" id="ARBA00007925"/>
    </source>
</evidence>